<evidence type="ECO:0000313" key="2">
    <source>
        <dbReference type="Proteomes" id="UP000789508"/>
    </source>
</evidence>
<dbReference type="OrthoDB" id="10663704at2759"/>
<comment type="caution">
    <text evidence="1">The sequence shown here is derived from an EMBL/GenBank/DDBJ whole genome shotgun (WGS) entry which is preliminary data.</text>
</comment>
<feature type="non-terminal residue" evidence="1">
    <location>
        <position position="1"/>
    </location>
</feature>
<proteinExistence type="predicted"/>
<dbReference type="AlphaFoldDB" id="A0A9N9IRU0"/>
<dbReference type="Proteomes" id="UP000789508">
    <property type="component" value="Unassembled WGS sequence"/>
</dbReference>
<gene>
    <name evidence="1" type="ORF">ALEPTO_LOCUS13073</name>
</gene>
<sequence>STNKQYASTASQDAIDPKLLFLDSQQLSPQVIHTPNLQTHLLASPTNHTLALSQPSSMIPATIQHIITAE</sequence>
<accession>A0A9N9IRU0</accession>
<reference evidence="1" key="1">
    <citation type="submission" date="2021-06" db="EMBL/GenBank/DDBJ databases">
        <authorList>
            <person name="Kallberg Y."/>
            <person name="Tangrot J."/>
            <person name="Rosling A."/>
        </authorList>
    </citation>
    <scope>NUCLEOTIDE SEQUENCE</scope>
    <source>
        <strain evidence="1">FL130A</strain>
    </source>
</reference>
<dbReference type="EMBL" id="CAJVPS010036900">
    <property type="protein sequence ID" value="CAG8744218.1"/>
    <property type="molecule type" value="Genomic_DNA"/>
</dbReference>
<feature type="non-terminal residue" evidence="1">
    <location>
        <position position="70"/>
    </location>
</feature>
<protein>
    <submittedName>
        <fullName evidence="1">1772_t:CDS:1</fullName>
    </submittedName>
</protein>
<organism evidence="1 2">
    <name type="scientific">Ambispora leptoticha</name>
    <dbReference type="NCBI Taxonomy" id="144679"/>
    <lineage>
        <taxon>Eukaryota</taxon>
        <taxon>Fungi</taxon>
        <taxon>Fungi incertae sedis</taxon>
        <taxon>Mucoromycota</taxon>
        <taxon>Glomeromycotina</taxon>
        <taxon>Glomeromycetes</taxon>
        <taxon>Archaeosporales</taxon>
        <taxon>Ambisporaceae</taxon>
        <taxon>Ambispora</taxon>
    </lineage>
</organism>
<evidence type="ECO:0000313" key="1">
    <source>
        <dbReference type="EMBL" id="CAG8744218.1"/>
    </source>
</evidence>
<keyword evidence="2" id="KW-1185">Reference proteome</keyword>
<name>A0A9N9IRU0_9GLOM</name>